<dbReference type="PANTHER" id="PTHR32305:SF15">
    <property type="entry name" value="PROTEIN RHSA-RELATED"/>
    <property type="match status" value="1"/>
</dbReference>
<dbReference type="RefSeq" id="WP_069314571.1">
    <property type="nucleotide sequence ID" value="NZ_MDTU01000009.1"/>
</dbReference>
<feature type="chain" id="PRO_5045697184" description="RHS repeat-associated core domain-containing protein" evidence="2">
    <location>
        <begin position="25"/>
        <end position="945"/>
    </location>
</feature>
<reference evidence="3 4" key="1">
    <citation type="submission" date="2016-08" db="EMBL/GenBank/DDBJ databases">
        <title>Draft genome sequence of Candidatus Piscirickettsia litoralis, from seawater.</title>
        <authorList>
            <person name="Wan X."/>
            <person name="Lee A.J."/>
            <person name="Hou S."/>
            <person name="Donachie S.P."/>
        </authorList>
    </citation>
    <scope>NUCLEOTIDE SEQUENCE [LARGE SCALE GENOMIC DNA]</scope>
    <source>
        <strain evidence="3 4">Y2</strain>
    </source>
</reference>
<accession>A0ABX3A0P3</accession>
<evidence type="ECO:0000256" key="2">
    <source>
        <dbReference type="SAM" id="SignalP"/>
    </source>
</evidence>
<gene>
    <name evidence="3" type="ORF">BGC07_18690</name>
</gene>
<feature type="signal peptide" evidence="2">
    <location>
        <begin position="1"/>
        <end position="24"/>
    </location>
</feature>
<evidence type="ECO:0000256" key="1">
    <source>
        <dbReference type="SAM" id="MobiDB-lite"/>
    </source>
</evidence>
<evidence type="ECO:0008006" key="5">
    <source>
        <dbReference type="Google" id="ProtNLM"/>
    </source>
</evidence>
<keyword evidence="4" id="KW-1185">Reference proteome</keyword>
<protein>
    <recommendedName>
        <fullName evidence="5">RHS repeat-associated core domain-containing protein</fullName>
    </recommendedName>
</protein>
<sequence length="945" mass="103329">MKKIKKHLSLFALMGMVASGSAFADYTKTITRTIDFHNYTSMQSVPNGIKLPLSGWGDNAASVQAVSWGNFKPDSFAPDSVKTSYDQTLPQWTPLEFKSDPVAVKNDEASIFLLPIIKKSELDVMVYLPISYVDVTFKVRYPGNLPPHTGECTAASPCVTSYSYGANTTTITDPKGNVTVDTYRSFGDPDQQQLMKIMQKSVDIYGEGKVALSTGIERDAMGRITLIGQAYNPTKPTVIRKYQYDSHYFLTGEDNPETGHTAYGRDAIGEMTSKKVGNSPNVDFRYDVLGQLTQVRNPESSLNRNITMTYDADGHKTKVQNGNSTFHSEWDYTYDNNGNLKSANLIFPDVDAGGSHKNFLFKYSYDGLDHLSSVTYPGDAMKVDYAPDALGRATKVGNKVTNVKYFPNGKIQSFTDANGAVTTYQLNDRQMDNDIKVAFGNEQPFTQRHYTYDPMGNILKIEDPNSAHAQTYSYNAANWLTGESLGGKSSTIGYDPVGNIVNVSGARGNLSYHYTNNKLMSISGSVNENFGYDAYGDITSNKAGNTFVYNDTQQLVQAKGVNPVNGKSYDDQYFYDGNGNRVKVLKGNDETIQIYNQKNQLLFQQHIPNKTVDQGDDTYYFYLLGHKVAYQKQGFDGSNKSTVYLHNDLLGSPLQETRQDKSFVFNQGQVYWGYGQEALDTSKDRPSEHVGFTGKLHDDATGLSYYGARYYDPAIGRFMSVDPEKVDIGKSPLSFNRYVYANDNPLKYVDHDGRLPDVAEQIIGGVSGAFVGALEGYSETHSWGGLFKGAGIGASAGFASSFITAALSPEAASLSVVAKLGKKAIGPAVGTVVGTVAGAASDGKLDKKTVEQAFIGSVMPGIRGTRGLYDTFAVEDKNFAIKAIHISLTSVADSASGVTKDLLANQAVKGLHSKDKIDNKKDSNHLAEHEHSSPIDGQKNQKVDS</sequence>
<dbReference type="EMBL" id="MDTU01000009">
    <property type="protein sequence ID" value="ODN40985.1"/>
    <property type="molecule type" value="Genomic_DNA"/>
</dbReference>
<feature type="region of interest" description="Disordered" evidence="1">
    <location>
        <begin position="913"/>
        <end position="945"/>
    </location>
</feature>
<organism evidence="3 4">
    <name type="scientific">Piscirickettsia litoralis</name>
    <dbReference type="NCBI Taxonomy" id="1891921"/>
    <lineage>
        <taxon>Bacteria</taxon>
        <taxon>Pseudomonadati</taxon>
        <taxon>Pseudomonadota</taxon>
        <taxon>Gammaproteobacteria</taxon>
        <taxon>Thiotrichales</taxon>
        <taxon>Piscirickettsiaceae</taxon>
        <taxon>Piscirickettsia</taxon>
    </lineage>
</organism>
<dbReference type="Proteomes" id="UP000094329">
    <property type="component" value="Unassembled WGS sequence"/>
</dbReference>
<proteinExistence type="predicted"/>
<dbReference type="NCBIfam" id="TIGR03696">
    <property type="entry name" value="Rhs_assc_core"/>
    <property type="match status" value="1"/>
</dbReference>
<dbReference type="InterPro" id="IPR050708">
    <property type="entry name" value="T6SS_VgrG/RHS"/>
</dbReference>
<comment type="caution">
    <text evidence="3">The sequence shown here is derived from an EMBL/GenBank/DDBJ whole genome shotgun (WGS) entry which is preliminary data.</text>
</comment>
<evidence type="ECO:0000313" key="4">
    <source>
        <dbReference type="Proteomes" id="UP000094329"/>
    </source>
</evidence>
<dbReference type="Gene3D" id="2.180.10.10">
    <property type="entry name" value="RHS repeat-associated core"/>
    <property type="match status" value="2"/>
</dbReference>
<dbReference type="InterPro" id="IPR022385">
    <property type="entry name" value="Rhs_assc_core"/>
</dbReference>
<dbReference type="PANTHER" id="PTHR32305">
    <property type="match status" value="1"/>
</dbReference>
<evidence type="ECO:0000313" key="3">
    <source>
        <dbReference type="EMBL" id="ODN40985.1"/>
    </source>
</evidence>
<keyword evidence="2" id="KW-0732">Signal</keyword>
<name>A0ABX3A0P3_9GAMM</name>